<evidence type="ECO:0000313" key="2">
    <source>
        <dbReference type="EMBL" id="RPA91617.1"/>
    </source>
</evidence>
<dbReference type="EMBL" id="ML120492">
    <property type="protein sequence ID" value="RPA91617.1"/>
    <property type="molecule type" value="Genomic_DNA"/>
</dbReference>
<evidence type="ECO:0000313" key="3">
    <source>
        <dbReference type="Proteomes" id="UP000276215"/>
    </source>
</evidence>
<dbReference type="Proteomes" id="UP000276215">
    <property type="component" value="Unassembled WGS sequence"/>
</dbReference>
<keyword evidence="3" id="KW-1185">Reference proteome</keyword>
<protein>
    <submittedName>
        <fullName evidence="1">Uncharacterized protein</fullName>
    </submittedName>
</protein>
<gene>
    <name evidence="1" type="ORF">L873DRAFT_1819155</name>
    <name evidence="2" type="ORF">L873DRAFT_1819156</name>
</gene>
<accession>A0A3N4JCR2</accession>
<dbReference type="AlphaFoldDB" id="A0A3N4JCR2"/>
<organism evidence="1 3">
    <name type="scientific">Choiromyces venosus 120613-1</name>
    <dbReference type="NCBI Taxonomy" id="1336337"/>
    <lineage>
        <taxon>Eukaryota</taxon>
        <taxon>Fungi</taxon>
        <taxon>Dikarya</taxon>
        <taxon>Ascomycota</taxon>
        <taxon>Pezizomycotina</taxon>
        <taxon>Pezizomycetes</taxon>
        <taxon>Pezizales</taxon>
        <taxon>Tuberaceae</taxon>
        <taxon>Choiromyces</taxon>
    </lineage>
</organism>
<proteinExistence type="predicted"/>
<evidence type="ECO:0000313" key="1">
    <source>
        <dbReference type="EMBL" id="RPA91614.1"/>
    </source>
</evidence>
<reference evidence="1 3" key="1">
    <citation type="journal article" date="2018" name="Nat. Ecol. Evol.">
        <title>Pezizomycetes genomes reveal the molecular basis of ectomycorrhizal truffle lifestyle.</title>
        <authorList>
            <person name="Murat C."/>
            <person name="Payen T."/>
            <person name="Noel B."/>
            <person name="Kuo A."/>
            <person name="Morin E."/>
            <person name="Chen J."/>
            <person name="Kohler A."/>
            <person name="Krizsan K."/>
            <person name="Balestrini R."/>
            <person name="Da Silva C."/>
            <person name="Montanini B."/>
            <person name="Hainaut M."/>
            <person name="Levati E."/>
            <person name="Barry K.W."/>
            <person name="Belfiori B."/>
            <person name="Cichocki N."/>
            <person name="Clum A."/>
            <person name="Dockter R.B."/>
            <person name="Fauchery L."/>
            <person name="Guy J."/>
            <person name="Iotti M."/>
            <person name="Le Tacon F."/>
            <person name="Lindquist E.A."/>
            <person name="Lipzen A."/>
            <person name="Malagnac F."/>
            <person name="Mello A."/>
            <person name="Molinier V."/>
            <person name="Miyauchi S."/>
            <person name="Poulain J."/>
            <person name="Riccioni C."/>
            <person name="Rubini A."/>
            <person name="Sitrit Y."/>
            <person name="Splivallo R."/>
            <person name="Traeger S."/>
            <person name="Wang M."/>
            <person name="Zifcakova L."/>
            <person name="Wipf D."/>
            <person name="Zambonelli A."/>
            <person name="Paolocci F."/>
            <person name="Nowrousian M."/>
            <person name="Ottonello S."/>
            <person name="Baldrian P."/>
            <person name="Spatafora J.W."/>
            <person name="Henrissat B."/>
            <person name="Nagy L.G."/>
            <person name="Aury J.M."/>
            <person name="Wincker P."/>
            <person name="Grigoriev I.V."/>
            <person name="Bonfante P."/>
            <person name="Martin F.M."/>
        </authorList>
    </citation>
    <scope>NUCLEOTIDE SEQUENCE [LARGE SCALE GENOMIC DNA]</scope>
    <source>
        <strain evidence="1 3">120613-1</strain>
    </source>
</reference>
<sequence length="63" mass="7144">MASATSDMKSMFKWAGGALIAWGRNEWTPSTALTLTNEPVWGKFLFRQRDGESLRLFPNFTAF</sequence>
<name>A0A3N4JCR2_9PEZI</name>
<dbReference type="EMBL" id="ML120492">
    <property type="protein sequence ID" value="RPA91614.1"/>
    <property type="molecule type" value="Genomic_DNA"/>
</dbReference>